<feature type="chain" id="PRO_5033028758" description="Ig-like domain-containing protein" evidence="2">
    <location>
        <begin position="39"/>
        <end position="690"/>
    </location>
</feature>
<name>A0A840V712_9BACT</name>
<evidence type="ECO:0000256" key="1">
    <source>
        <dbReference type="SAM" id="MobiDB-lite"/>
    </source>
</evidence>
<dbReference type="Pfam" id="PF05345">
    <property type="entry name" value="He_PIG"/>
    <property type="match status" value="1"/>
</dbReference>
<dbReference type="AlphaFoldDB" id="A0A840V712"/>
<keyword evidence="5" id="KW-1185">Reference proteome</keyword>
<dbReference type="PANTHER" id="PTHR37489:SF1">
    <property type="entry name" value="DUF3500 DOMAIN-CONTAINING PROTEIN"/>
    <property type="match status" value="1"/>
</dbReference>
<dbReference type="PROSITE" id="PS50835">
    <property type="entry name" value="IG_LIKE"/>
    <property type="match status" value="1"/>
</dbReference>
<dbReference type="InterPro" id="IPR003599">
    <property type="entry name" value="Ig_sub"/>
</dbReference>
<evidence type="ECO:0000256" key="2">
    <source>
        <dbReference type="SAM" id="SignalP"/>
    </source>
</evidence>
<dbReference type="SUPFAM" id="SSF48726">
    <property type="entry name" value="Immunoglobulin"/>
    <property type="match status" value="1"/>
</dbReference>
<feature type="signal peptide" evidence="2">
    <location>
        <begin position="1"/>
        <end position="38"/>
    </location>
</feature>
<keyword evidence="2" id="KW-0732">Signal</keyword>
<reference evidence="4 5" key="1">
    <citation type="submission" date="2020-08" db="EMBL/GenBank/DDBJ databases">
        <title>Genomic Encyclopedia of Type Strains, Phase IV (KMG-IV): sequencing the most valuable type-strain genomes for metagenomic binning, comparative biology and taxonomic classification.</title>
        <authorList>
            <person name="Goeker M."/>
        </authorList>
    </citation>
    <scope>NUCLEOTIDE SEQUENCE [LARGE SCALE GENOMIC DNA]</scope>
    <source>
        <strain evidence="4 5">YC6886</strain>
    </source>
</reference>
<dbReference type="InterPro" id="IPR021889">
    <property type="entry name" value="DUF3500"/>
</dbReference>
<dbReference type="RefSeq" id="WP_184015915.1">
    <property type="nucleotide sequence ID" value="NZ_JACHFD010000003.1"/>
</dbReference>
<dbReference type="SUPFAM" id="SSF49313">
    <property type="entry name" value="Cadherin-like"/>
    <property type="match status" value="1"/>
</dbReference>
<organism evidence="4 5">
    <name type="scientific">Haloferula luteola</name>
    <dbReference type="NCBI Taxonomy" id="595692"/>
    <lineage>
        <taxon>Bacteria</taxon>
        <taxon>Pseudomonadati</taxon>
        <taxon>Verrucomicrobiota</taxon>
        <taxon>Verrucomicrobiia</taxon>
        <taxon>Verrucomicrobiales</taxon>
        <taxon>Verrucomicrobiaceae</taxon>
        <taxon>Haloferula</taxon>
    </lineage>
</organism>
<sequence>MTPNPHSPRFHRRCIRFHRFPSALLFASFLGCTGSTLATTTSENTDAVVSAANAFLATLTTTQKTAIDSTSNVTNGGTNSSCLYNSTLANVENWSNIPVAASTRNGLQFSALTTLQLNAALAVADAALSDSGTTLLEEIRLADQYISGEVTNSKGSTSGMWGYEKYYIAFVGTPSTSSAWTLQLGGHHLAYNITYNGSYTSCSPMFFGTEPNSWTYNGSTHAPLGTLRTLITSLRPTLTSSALLSGTYSDVVFGPNGTGSHDTNQPKSYPTSGRGQLYSSLNSTQQGLVIDYITDVIGNHAGPRADELLAIYLSDEALAETYIGYSGSSSTFSTSSSYFRVDGPRLWIEFIVQGGVWDMSGIHDHAIYRDKLGDYGAAYGSTTVSTTLQPPSISTQPASQSASSGDSVTLSVTAASSGTGTSTLSYQWFKDGEAISNALSSTYTISSIDAEDAGDYSVWVISTGGLAESSAATLTVADSPEITTTSPLASGIVGASYSETLTASGGTSPYTWSLASGSLPDGLALSSAGEISGTPTAAGVYEFTSEVTDSLSATASTSFSLEILEPFDVFLSEYSVGDASDDDDNDGVSNLLEFLLGGDPTTADSSILPVGVYESDASSFVATFNITVPTGSVTWESQYSMDLETWTTAEDGTDGVTVDTADPLDGQSAVTVTIPSSEDALFFRIHATAP</sequence>
<dbReference type="InterPro" id="IPR015919">
    <property type="entry name" value="Cadherin-like_sf"/>
</dbReference>
<dbReference type="GO" id="GO:0016020">
    <property type="term" value="C:membrane"/>
    <property type="evidence" value="ECO:0007669"/>
    <property type="project" value="InterPro"/>
</dbReference>
<dbReference type="PANTHER" id="PTHR37489">
    <property type="entry name" value="DUF3500 DOMAIN-CONTAINING PROTEIN"/>
    <property type="match status" value="1"/>
</dbReference>
<evidence type="ECO:0000259" key="3">
    <source>
        <dbReference type="PROSITE" id="PS50835"/>
    </source>
</evidence>
<dbReference type="GO" id="GO:0005509">
    <property type="term" value="F:calcium ion binding"/>
    <property type="evidence" value="ECO:0007669"/>
    <property type="project" value="InterPro"/>
</dbReference>
<dbReference type="EMBL" id="JACHFD010000003">
    <property type="protein sequence ID" value="MBB5350538.1"/>
    <property type="molecule type" value="Genomic_DNA"/>
</dbReference>
<proteinExistence type="predicted"/>
<feature type="compositionally biased region" description="Polar residues" evidence="1">
    <location>
        <begin position="258"/>
        <end position="274"/>
    </location>
</feature>
<protein>
    <recommendedName>
        <fullName evidence="3">Ig-like domain-containing protein</fullName>
    </recommendedName>
</protein>
<gene>
    <name evidence="4" type="ORF">HNR46_000766</name>
</gene>
<dbReference type="Pfam" id="PF12006">
    <property type="entry name" value="DUF3500"/>
    <property type="match status" value="1"/>
</dbReference>
<feature type="region of interest" description="Disordered" evidence="1">
    <location>
        <begin position="386"/>
        <end position="405"/>
    </location>
</feature>
<comment type="caution">
    <text evidence="4">The sequence shown here is derived from an EMBL/GenBank/DDBJ whole genome shotgun (WGS) entry which is preliminary data.</text>
</comment>
<dbReference type="SMART" id="SM00409">
    <property type="entry name" value="IG"/>
    <property type="match status" value="1"/>
</dbReference>
<dbReference type="Proteomes" id="UP000557717">
    <property type="component" value="Unassembled WGS sequence"/>
</dbReference>
<dbReference type="InterPro" id="IPR036179">
    <property type="entry name" value="Ig-like_dom_sf"/>
</dbReference>
<evidence type="ECO:0000313" key="4">
    <source>
        <dbReference type="EMBL" id="MBB5350538.1"/>
    </source>
</evidence>
<feature type="domain" description="Ig-like" evidence="3">
    <location>
        <begin position="391"/>
        <end position="475"/>
    </location>
</feature>
<accession>A0A840V712</accession>
<feature type="region of interest" description="Disordered" evidence="1">
    <location>
        <begin position="255"/>
        <end position="274"/>
    </location>
</feature>
<dbReference type="InterPro" id="IPR007110">
    <property type="entry name" value="Ig-like_dom"/>
</dbReference>
<evidence type="ECO:0000313" key="5">
    <source>
        <dbReference type="Proteomes" id="UP000557717"/>
    </source>
</evidence>
<dbReference type="InterPro" id="IPR013783">
    <property type="entry name" value="Ig-like_fold"/>
</dbReference>
<dbReference type="Gene3D" id="2.60.40.10">
    <property type="entry name" value="Immunoglobulins"/>
    <property type="match status" value="2"/>
</dbReference>
<dbReference type="Pfam" id="PF13927">
    <property type="entry name" value="Ig_3"/>
    <property type="match status" value="1"/>
</dbReference>